<organism evidence="3 4">
    <name type="scientific">Sphingomonas leidyi</name>
    <dbReference type="NCBI Taxonomy" id="68569"/>
    <lineage>
        <taxon>Bacteria</taxon>
        <taxon>Pseudomonadati</taxon>
        <taxon>Pseudomonadota</taxon>
        <taxon>Alphaproteobacteria</taxon>
        <taxon>Sphingomonadales</taxon>
        <taxon>Sphingomonadaceae</taxon>
        <taxon>Sphingomonas</taxon>
    </lineage>
</organism>
<proteinExistence type="predicted"/>
<dbReference type="InterPro" id="IPR021109">
    <property type="entry name" value="Peptidase_aspartic_dom_sf"/>
</dbReference>
<dbReference type="PROSITE" id="PS50106">
    <property type="entry name" value="PDZ"/>
    <property type="match status" value="1"/>
</dbReference>
<dbReference type="PROSITE" id="PS00141">
    <property type="entry name" value="ASP_PROTEASE"/>
    <property type="match status" value="1"/>
</dbReference>
<accession>A0A7X5UYU1</accession>
<feature type="signal peptide" evidence="1">
    <location>
        <begin position="1"/>
        <end position="26"/>
    </location>
</feature>
<dbReference type="InterPro" id="IPR006311">
    <property type="entry name" value="TAT_signal"/>
</dbReference>
<dbReference type="Gene3D" id="2.30.42.10">
    <property type="match status" value="1"/>
</dbReference>
<dbReference type="Proteomes" id="UP000564677">
    <property type="component" value="Unassembled WGS sequence"/>
</dbReference>
<dbReference type="SUPFAM" id="SSF50630">
    <property type="entry name" value="Acid proteases"/>
    <property type="match status" value="2"/>
</dbReference>
<dbReference type="Pfam" id="PF13650">
    <property type="entry name" value="Asp_protease_2"/>
    <property type="match status" value="2"/>
</dbReference>
<keyword evidence="4" id="KW-1185">Reference proteome</keyword>
<dbReference type="Gene3D" id="2.40.70.10">
    <property type="entry name" value="Acid Proteases"/>
    <property type="match status" value="2"/>
</dbReference>
<dbReference type="GO" id="GO:0006508">
    <property type="term" value="P:proteolysis"/>
    <property type="evidence" value="ECO:0007669"/>
    <property type="project" value="UniProtKB-KW"/>
</dbReference>
<dbReference type="InterPro" id="IPR036034">
    <property type="entry name" value="PDZ_sf"/>
</dbReference>
<sequence>MIGRRRLIGGGVTLAAMAGMAGRALAAPDRAPVVNRIMLTEGRVWMAAKINGNGPFLFIVDTGATLSFIEDAFAKAQRLERVEHSGHMVGYGGKVADYSWYSAREVMLANGIRFRNMLFTGVGKRASPDAVGSFGVGLFISYDSDFDFMKGEWRAYLDGRPNFDGLTRLPSRLSKENDVPRIEVDASIDGFEGDFVVDTGAPGMTMNGRAAAKSGLWASDRPYAVSTASGLGDGGHIRTRIYRAERIKVGPFVFQDLLVTVDKPGTLSEGRNDGLLGLSILSQLHLTTDVSAGLLYATPNGAQRLRQGYPLGALGLEREDGRIVVDDIGAGSPAAKAGIRRGDIIVGDDIGAILRAADGAPGKQVSLKIERGGVRQDIGYTLAPWF</sequence>
<dbReference type="AlphaFoldDB" id="A0A7X5UYU1"/>
<keyword evidence="3" id="KW-0645">Protease</keyword>
<dbReference type="InterPro" id="IPR001969">
    <property type="entry name" value="Aspartic_peptidase_AS"/>
</dbReference>
<keyword evidence="3" id="KW-0378">Hydrolase</keyword>
<feature type="chain" id="PRO_5031106993" evidence="1">
    <location>
        <begin position="27"/>
        <end position="386"/>
    </location>
</feature>
<dbReference type="PROSITE" id="PS51318">
    <property type="entry name" value="TAT"/>
    <property type="match status" value="1"/>
</dbReference>
<gene>
    <name evidence="3" type="ORF">FHR20_001660</name>
</gene>
<dbReference type="SUPFAM" id="SSF50156">
    <property type="entry name" value="PDZ domain-like"/>
    <property type="match status" value="1"/>
</dbReference>
<dbReference type="CDD" id="cd05483">
    <property type="entry name" value="retropepsin_like_bacteria"/>
    <property type="match status" value="1"/>
</dbReference>
<evidence type="ECO:0000313" key="4">
    <source>
        <dbReference type="Proteomes" id="UP000564677"/>
    </source>
</evidence>
<dbReference type="RefSeq" id="WP_167299063.1">
    <property type="nucleotide sequence ID" value="NZ_JAASQV010000001.1"/>
</dbReference>
<keyword evidence="1" id="KW-0732">Signal</keyword>
<name>A0A7X5UYU1_9SPHN</name>
<dbReference type="EC" id="3.4.21.107" evidence="3"/>
<reference evidence="3 4" key="1">
    <citation type="submission" date="2020-03" db="EMBL/GenBank/DDBJ databases">
        <title>Genomic Encyclopedia of Type Strains, Phase IV (KMG-IV): sequencing the most valuable type-strain genomes for metagenomic binning, comparative biology and taxonomic classification.</title>
        <authorList>
            <person name="Goeker M."/>
        </authorList>
    </citation>
    <scope>NUCLEOTIDE SEQUENCE [LARGE SCALE GENOMIC DNA]</scope>
    <source>
        <strain evidence="3 4">DSM 4733</strain>
    </source>
</reference>
<evidence type="ECO:0000313" key="3">
    <source>
        <dbReference type="EMBL" id="NIJ64729.1"/>
    </source>
</evidence>
<dbReference type="EMBL" id="JAASQV010000001">
    <property type="protein sequence ID" value="NIJ64729.1"/>
    <property type="molecule type" value="Genomic_DNA"/>
</dbReference>
<dbReference type="InterPro" id="IPR001478">
    <property type="entry name" value="PDZ"/>
</dbReference>
<protein>
    <submittedName>
        <fullName evidence="3">Serine protease Do</fullName>
        <ecNumber evidence="3">3.4.21.107</ecNumber>
    </submittedName>
</protein>
<evidence type="ECO:0000259" key="2">
    <source>
        <dbReference type="PROSITE" id="PS50106"/>
    </source>
</evidence>
<comment type="caution">
    <text evidence="3">The sequence shown here is derived from an EMBL/GenBank/DDBJ whole genome shotgun (WGS) entry which is preliminary data.</text>
</comment>
<dbReference type="InterPro" id="IPR034122">
    <property type="entry name" value="Retropepsin-like_bacterial"/>
</dbReference>
<feature type="domain" description="PDZ" evidence="2">
    <location>
        <begin position="312"/>
        <end position="346"/>
    </location>
</feature>
<evidence type="ECO:0000256" key="1">
    <source>
        <dbReference type="SAM" id="SignalP"/>
    </source>
</evidence>
<dbReference type="GO" id="GO:0004190">
    <property type="term" value="F:aspartic-type endopeptidase activity"/>
    <property type="evidence" value="ECO:0007669"/>
    <property type="project" value="InterPro"/>
</dbReference>